<dbReference type="InterPro" id="IPR011604">
    <property type="entry name" value="PDDEXK-like_dom_sf"/>
</dbReference>
<dbReference type="CDD" id="cd22343">
    <property type="entry name" value="PDDEXK_lambda_exonuclease-like"/>
    <property type="match status" value="1"/>
</dbReference>
<keyword evidence="3" id="KW-1185">Reference proteome</keyword>
<dbReference type="PANTHER" id="PTHR46609">
    <property type="entry name" value="EXONUCLEASE, PHAGE-TYPE/RECB, C-TERMINAL DOMAIN-CONTAINING PROTEIN"/>
    <property type="match status" value="1"/>
</dbReference>
<dbReference type="PANTHER" id="PTHR46609:SF8">
    <property type="entry name" value="YQAJ VIRAL RECOMBINASE DOMAIN-CONTAINING PROTEIN"/>
    <property type="match status" value="1"/>
</dbReference>
<evidence type="ECO:0000313" key="2">
    <source>
        <dbReference type="EMBL" id="KAH9375450.1"/>
    </source>
</evidence>
<comment type="caution">
    <text evidence="2">The sequence shown here is derived from an EMBL/GenBank/DDBJ whole genome shotgun (WGS) entry which is preliminary data.</text>
</comment>
<dbReference type="GO" id="GO:0006281">
    <property type="term" value="P:DNA repair"/>
    <property type="evidence" value="ECO:0007669"/>
    <property type="project" value="UniProtKB-ARBA"/>
</dbReference>
<reference evidence="2 3" key="1">
    <citation type="journal article" date="2020" name="Cell">
        <title>Large-Scale Comparative Analyses of Tick Genomes Elucidate Their Genetic Diversity and Vector Capacities.</title>
        <authorList>
            <consortium name="Tick Genome and Microbiome Consortium (TIGMIC)"/>
            <person name="Jia N."/>
            <person name="Wang J."/>
            <person name="Shi W."/>
            <person name="Du L."/>
            <person name="Sun Y."/>
            <person name="Zhan W."/>
            <person name="Jiang J.F."/>
            <person name="Wang Q."/>
            <person name="Zhang B."/>
            <person name="Ji P."/>
            <person name="Bell-Sakyi L."/>
            <person name="Cui X.M."/>
            <person name="Yuan T.T."/>
            <person name="Jiang B.G."/>
            <person name="Yang W.F."/>
            <person name="Lam T.T."/>
            <person name="Chang Q.C."/>
            <person name="Ding S.J."/>
            <person name="Wang X.J."/>
            <person name="Zhu J.G."/>
            <person name="Ruan X.D."/>
            <person name="Zhao L."/>
            <person name="Wei J.T."/>
            <person name="Ye R.Z."/>
            <person name="Que T.C."/>
            <person name="Du C.H."/>
            <person name="Zhou Y.H."/>
            <person name="Cheng J.X."/>
            <person name="Dai P.F."/>
            <person name="Guo W.B."/>
            <person name="Han X.H."/>
            <person name="Huang E.J."/>
            <person name="Li L.F."/>
            <person name="Wei W."/>
            <person name="Gao Y.C."/>
            <person name="Liu J.Z."/>
            <person name="Shao H.Z."/>
            <person name="Wang X."/>
            <person name="Wang C.C."/>
            <person name="Yang T.C."/>
            <person name="Huo Q.B."/>
            <person name="Li W."/>
            <person name="Chen H.Y."/>
            <person name="Chen S.E."/>
            <person name="Zhou L.G."/>
            <person name="Ni X.B."/>
            <person name="Tian J.H."/>
            <person name="Sheng Y."/>
            <person name="Liu T."/>
            <person name="Pan Y.S."/>
            <person name="Xia L.Y."/>
            <person name="Li J."/>
            <person name="Zhao F."/>
            <person name="Cao W.C."/>
        </authorList>
    </citation>
    <scope>NUCLEOTIDE SEQUENCE [LARGE SCALE GENOMIC DNA]</scope>
    <source>
        <strain evidence="2">HaeL-2018</strain>
    </source>
</reference>
<sequence length="306" mass="34736">MYNKGVLFSDMYAPKVPDDRLEKKPVPPGIIESDCPLGIMLRKEAQVKENLARLDDLVPLIGHPEVMFSAAQVSSEDACAEFISHVMISDDECAEIARRTVLKSACPQWHREREMRISASTKAHRIKIRKANFDTLAQDLATPRQFSSAACAYGLENEPAARKEYEALQKCTVTEVGLVVCIPQPWLCCSPDGLLVKEGKICLLEVKCPSRCEKQPIVDQNVNVDYLEVHGKELKLHKNHVYYTQVQVSMYVVGAGVCDFYVYSPRGSVLVKVKRDDSFLREVIPKLEWFFFRHYFPAVLKRQKSL</sequence>
<dbReference type="AlphaFoldDB" id="A0A9J6GJT9"/>
<protein>
    <recommendedName>
        <fullName evidence="1">YqaJ viral recombinase domain-containing protein</fullName>
    </recommendedName>
</protein>
<dbReference type="OrthoDB" id="6487020at2759"/>
<dbReference type="InterPro" id="IPR019080">
    <property type="entry name" value="YqaJ_viral_recombinase"/>
</dbReference>
<dbReference type="OMA" id="FAYHENV"/>
<feature type="domain" description="YqaJ viral recombinase" evidence="1">
    <location>
        <begin position="108"/>
        <end position="254"/>
    </location>
</feature>
<gene>
    <name evidence="2" type="ORF">HPB48_011195</name>
</gene>
<dbReference type="Proteomes" id="UP000821853">
    <property type="component" value="Chromosome 5"/>
</dbReference>
<name>A0A9J6GJT9_HAELO</name>
<accession>A0A9J6GJT9</accession>
<dbReference type="SUPFAM" id="SSF52980">
    <property type="entry name" value="Restriction endonuclease-like"/>
    <property type="match status" value="1"/>
</dbReference>
<dbReference type="VEuPathDB" id="VectorBase:HLOH_061491"/>
<dbReference type="InterPro" id="IPR011335">
    <property type="entry name" value="Restrct_endonuc-II-like"/>
</dbReference>
<organism evidence="2 3">
    <name type="scientific">Haemaphysalis longicornis</name>
    <name type="common">Bush tick</name>
    <dbReference type="NCBI Taxonomy" id="44386"/>
    <lineage>
        <taxon>Eukaryota</taxon>
        <taxon>Metazoa</taxon>
        <taxon>Ecdysozoa</taxon>
        <taxon>Arthropoda</taxon>
        <taxon>Chelicerata</taxon>
        <taxon>Arachnida</taxon>
        <taxon>Acari</taxon>
        <taxon>Parasitiformes</taxon>
        <taxon>Ixodida</taxon>
        <taxon>Ixodoidea</taxon>
        <taxon>Ixodidae</taxon>
        <taxon>Haemaphysalinae</taxon>
        <taxon>Haemaphysalis</taxon>
    </lineage>
</organism>
<dbReference type="Pfam" id="PF09588">
    <property type="entry name" value="YqaJ"/>
    <property type="match status" value="1"/>
</dbReference>
<evidence type="ECO:0000259" key="1">
    <source>
        <dbReference type="Pfam" id="PF09588"/>
    </source>
</evidence>
<dbReference type="InterPro" id="IPR051703">
    <property type="entry name" value="NF-kappa-B_Signaling_Reg"/>
</dbReference>
<dbReference type="Gene3D" id="3.90.320.10">
    <property type="match status" value="1"/>
</dbReference>
<evidence type="ECO:0000313" key="3">
    <source>
        <dbReference type="Proteomes" id="UP000821853"/>
    </source>
</evidence>
<proteinExistence type="predicted"/>
<dbReference type="EMBL" id="JABSTR010000007">
    <property type="protein sequence ID" value="KAH9375450.1"/>
    <property type="molecule type" value="Genomic_DNA"/>
</dbReference>